<dbReference type="InterPro" id="IPR006101">
    <property type="entry name" value="Glyco_hydro_2"/>
</dbReference>
<dbReference type="InterPro" id="IPR008979">
    <property type="entry name" value="Galactose-bd-like_sf"/>
</dbReference>
<dbReference type="Gene3D" id="3.20.20.80">
    <property type="entry name" value="Glycosidases"/>
    <property type="match status" value="1"/>
</dbReference>
<evidence type="ECO:0000313" key="11">
    <source>
        <dbReference type="Proteomes" id="UP000617628"/>
    </source>
</evidence>
<feature type="domain" description="Glycoside hydrolase family 2 catalytic" evidence="6">
    <location>
        <begin position="303"/>
        <end position="473"/>
    </location>
</feature>
<evidence type="ECO:0000256" key="4">
    <source>
        <dbReference type="SAM" id="MobiDB-lite"/>
    </source>
</evidence>
<keyword evidence="11" id="KW-1185">Reference proteome</keyword>
<comment type="similarity">
    <text evidence="1">Belongs to the glycosyl hydrolase 2 family.</text>
</comment>
<dbReference type="Proteomes" id="UP000617628">
    <property type="component" value="Unassembled WGS sequence"/>
</dbReference>
<dbReference type="SUPFAM" id="SSF51445">
    <property type="entry name" value="(Trans)glycosidases"/>
    <property type="match status" value="1"/>
</dbReference>
<dbReference type="Pfam" id="PF18565">
    <property type="entry name" value="Glyco_hydro2_C5"/>
    <property type="match status" value="1"/>
</dbReference>
<dbReference type="Pfam" id="PF16355">
    <property type="entry name" value="DUF4982"/>
    <property type="match status" value="1"/>
</dbReference>
<dbReference type="SUPFAM" id="SSF49785">
    <property type="entry name" value="Galactose-binding domain-like"/>
    <property type="match status" value="1"/>
</dbReference>
<dbReference type="PROSITE" id="PS00608">
    <property type="entry name" value="GLYCOSYL_HYDROL_F2_2"/>
    <property type="match status" value="1"/>
</dbReference>
<keyword evidence="3" id="KW-0326">Glycosidase</keyword>
<dbReference type="GO" id="GO:0004553">
    <property type="term" value="F:hydrolase activity, hydrolyzing O-glycosyl compounds"/>
    <property type="evidence" value="ECO:0007669"/>
    <property type="project" value="InterPro"/>
</dbReference>
<dbReference type="Pfam" id="PF02837">
    <property type="entry name" value="Glyco_hydro_2_N"/>
    <property type="match status" value="1"/>
</dbReference>
<evidence type="ECO:0000259" key="5">
    <source>
        <dbReference type="Pfam" id="PF00703"/>
    </source>
</evidence>
<dbReference type="InterPro" id="IPR023232">
    <property type="entry name" value="Glyco_hydro_2_AS"/>
</dbReference>
<name>A0A934S3G7_9BACT</name>
<dbReference type="Gene3D" id="2.60.120.260">
    <property type="entry name" value="Galactose-binding domain-like"/>
    <property type="match status" value="1"/>
</dbReference>
<dbReference type="Pfam" id="PF00703">
    <property type="entry name" value="Glyco_hydro_2"/>
    <property type="match status" value="1"/>
</dbReference>
<dbReference type="SUPFAM" id="SSF49303">
    <property type="entry name" value="beta-Galactosidase/glucuronidase domain"/>
    <property type="match status" value="1"/>
</dbReference>
<dbReference type="InterPro" id="IPR036156">
    <property type="entry name" value="Beta-gal/glucu_dom_sf"/>
</dbReference>
<dbReference type="GO" id="GO:0005975">
    <property type="term" value="P:carbohydrate metabolic process"/>
    <property type="evidence" value="ECO:0007669"/>
    <property type="project" value="InterPro"/>
</dbReference>
<evidence type="ECO:0000259" key="7">
    <source>
        <dbReference type="Pfam" id="PF02837"/>
    </source>
</evidence>
<dbReference type="PRINTS" id="PR00132">
    <property type="entry name" value="GLHYDRLASE2"/>
</dbReference>
<feature type="domain" description="Glycosyl hydrolases family 2 sugar binding" evidence="7">
    <location>
        <begin position="65"/>
        <end position="158"/>
    </location>
</feature>
<feature type="domain" description="Glycoside hydrolase family 2" evidence="9">
    <location>
        <begin position="729"/>
        <end position="821"/>
    </location>
</feature>
<dbReference type="NCBIfam" id="NF041463">
    <property type="entry name" value="GalB"/>
    <property type="match status" value="1"/>
</dbReference>
<comment type="caution">
    <text evidence="10">The sequence shown here is derived from an EMBL/GenBank/DDBJ whole genome shotgun (WGS) entry which is preliminary data.</text>
</comment>
<protein>
    <submittedName>
        <fullName evidence="10">DUF4982 domain-containing protein</fullName>
    </submittedName>
</protein>
<feature type="region of interest" description="Disordered" evidence="4">
    <location>
        <begin position="1"/>
        <end position="20"/>
    </location>
</feature>
<keyword evidence="2" id="KW-0378">Hydrolase</keyword>
<accession>A0A934S3G7</accession>
<evidence type="ECO:0000259" key="8">
    <source>
        <dbReference type="Pfam" id="PF16355"/>
    </source>
</evidence>
<dbReference type="InterPro" id="IPR032311">
    <property type="entry name" value="DUF4982"/>
</dbReference>
<dbReference type="Gene3D" id="2.60.40.10">
    <property type="entry name" value="Immunoglobulins"/>
    <property type="match status" value="3"/>
</dbReference>
<dbReference type="InterPro" id="IPR013783">
    <property type="entry name" value="Ig-like_fold"/>
</dbReference>
<dbReference type="Pfam" id="PF02836">
    <property type="entry name" value="Glyco_hydro_2_C"/>
    <property type="match status" value="1"/>
</dbReference>
<organism evidence="10 11">
    <name type="scientific">Pelagicoccus mobilis</name>
    <dbReference type="NCBI Taxonomy" id="415221"/>
    <lineage>
        <taxon>Bacteria</taxon>
        <taxon>Pseudomonadati</taxon>
        <taxon>Verrucomicrobiota</taxon>
        <taxon>Opitutia</taxon>
        <taxon>Puniceicoccales</taxon>
        <taxon>Pelagicoccaceae</taxon>
        <taxon>Pelagicoccus</taxon>
    </lineage>
</organism>
<dbReference type="InterPro" id="IPR017853">
    <property type="entry name" value="GH"/>
</dbReference>
<feature type="domain" description="Glycoside hydrolase family 2 immunoglobulin-like beta-sandwich" evidence="5">
    <location>
        <begin position="173"/>
        <end position="296"/>
    </location>
</feature>
<dbReference type="PANTHER" id="PTHR42732:SF1">
    <property type="entry name" value="BETA-MANNOSIDASE"/>
    <property type="match status" value="1"/>
</dbReference>
<dbReference type="InterPro" id="IPR006102">
    <property type="entry name" value="Ig-like_GH2"/>
</dbReference>
<evidence type="ECO:0000259" key="9">
    <source>
        <dbReference type="Pfam" id="PF18565"/>
    </source>
</evidence>
<feature type="domain" description="DUF4982" evidence="8">
    <location>
        <begin position="649"/>
        <end position="708"/>
    </location>
</feature>
<dbReference type="InterPro" id="IPR006103">
    <property type="entry name" value="Glyco_hydro_2_cat"/>
</dbReference>
<evidence type="ECO:0000259" key="6">
    <source>
        <dbReference type="Pfam" id="PF02836"/>
    </source>
</evidence>
<gene>
    <name evidence="10" type="ORF">JIN87_17720</name>
</gene>
<reference evidence="10" key="1">
    <citation type="submission" date="2021-01" db="EMBL/GenBank/DDBJ databases">
        <title>Modified the classification status of verrucomicrobia.</title>
        <authorList>
            <person name="Feng X."/>
        </authorList>
    </citation>
    <scope>NUCLEOTIDE SEQUENCE</scope>
    <source>
        <strain evidence="10">KCTC 13126</strain>
    </source>
</reference>
<evidence type="ECO:0000256" key="3">
    <source>
        <dbReference type="ARBA" id="ARBA00023295"/>
    </source>
</evidence>
<evidence type="ECO:0000313" key="10">
    <source>
        <dbReference type="EMBL" id="MBK1878724.1"/>
    </source>
</evidence>
<dbReference type="EMBL" id="JAENIL010000034">
    <property type="protein sequence ID" value="MBK1878724.1"/>
    <property type="molecule type" value="Genomic_DNA"/>
</dbReference>
<dbReference type="PANTHER" id="PTHR42732">
    <property type="entry name" value="BETA-GALACTOSIDASE"/>
    <property type="match status" value="1"/>
</dbReference>
<proteinExistence type="inferred from homology"/>
<dbReference type="AlphaFoldDB" id="A0A934S3G7"/>
<sequence length="823" mass="92463">MGKFLLPEPGSVTERPDSSLGGTVEYVQADYDDSEWRELNLPHDWGIEGPFDLNAPGETAKLPWQGIGWYRKQFEIDEADLGGMVFLDIDGAMANPLIWCNGAFVGGWRFGYASFRVDLTPHLRAGGDNLISIRLENLDESSRWYPGSGLYRNVWLVKSSRVHVEQWGVHVTTPKIEEDSALVCIETVLNDETGGESAGKSENAIYAPNTLLRPLELQHRVFEANKEGLIVGEALVESARETVEIQDGFAAHSSICVTIDSPKLWSPHSPSRYVVETQVWEDGQLQDRVETLFGVRSMAFDADNGFLLNGERVMLQGVCLHHDHGALGAAFNVSAMRRQLLKLQEMGCNAIRTSHNPGAPEMLDLCDELGIFVIGEAFDCWALPKKENDYCTCFQRWHERDLRAMVRRDRNHPSVIIWSIGNEIAELWHPEGWKLGRRLSAICKEEDSSRLTTAGYNFGGAGFDGMQAAVDVTGFNYKPDLYAEFHERNPTRPVYGSETSSCISTRGAYFFPFSDERLEGRKDFQVSSTDLHTADWAFTPDAEFKGLDENPCAAGEFVWTGFDYLGEPTPFNADMTNLLNFSDLEERERIARELEEQRKNSPPSRSSYFGIIDLAGFEKDRFFLYQARWRPQLPMAHILPHWDWPEREGEHTPVQVYSSGDEAELFINGRSLGRQKRGPLQYRFRWDEVYYEPGEIRVETYKDGEPWATASRKTPGPASNIVLEQNYPREGEADLTYVAVSLADEKGVTLPRATDELSVQVEGGGELIATDNGDPTRLEPFQSSTLPLFYGKAIVIIRRKPDTDAGIKVKVVAAGLPEAELSV</sequence>
<dbReference type="InterPro" id="IPR040605">
    <property type="entry name" value="Glyco_hydro2_dom5"/>
</dbReference>
<dbReference type="InterPro" id="IPR006104">
    <property type="entry name" value="Glyco_hydro_2_N"/>
</dbReference>
<evidence type="ECO:0000256" key="1">
    <source>
        <dbReference type="ARBA" id="ARBA00007401"/>
    </source>
</evidence>
<dbReference type="InterPro" id="IPR048229">
    <property type="entry name" value="GalB-like"/>
</dbReference>
<dbReference type="InterPro" id="IPR051913">
    <property type="entry name" value="GH2_Domain-Containing"/>
</dbReference>
<evidence type="ECO:0000256" key="2">
    <source>
        <dbReference type="ARBA" id="ARBA00022801"/>
    </source>
</evidence>